<dbReference type="GO" id="GO:0005737">
    <property type="term" value="C:cytoplasm"/>
    <property type="evidence" value="ECO:0007669"/>
    <property type="project" value="TreeGrafter"/>
</dbReference>
<reference evidence="6 7" key="1">
    <citation type="submission" date="2020-02" db="EMBL/GenBank/DDBJ databases">
        <title>Sequencing the genomes of 1000 actinobacteria strains.</title>
        <authorList>
            <person name="Klenk H.-P."/>
        </authorList>
    </citation>
    <scope>NUCLEOTIDE SEQUENCE [LARGE SCALE GENOMIC DNA]</scope>
    <source>
        <strain evidence="6 7">DSM 27960</strain>
    </source>
</reference>
<dbReference type="Pfam" id="PF01784">
    <property type="entry name" value="DUF34_NIF3"/>
    <property type="match status" value="1"/>
</dbReference>
<feature type="binding site" evidence="5">
    <location>
        <position position="74"/>
    </location>
    <ligand>
        <name>a divalent metal cation</name>
        <dbReference type="ChEBI" id="CHEBI:60240"/>
        <label>1</label>
    </ligand>
</feature>
<evidence type="ECO:0000256" key="1">
    <source>
        <dbReference type="ARBA" id="ARBA00006964"/>
    </source>
</evidence>
<comment type="similarity">
    <text evidence="1">Belongs to the GTP cyclohydrolase I type 2/NIF3 family.</text>
</comment>
<protein>
    <recommendedName>
        <fullName evidence="3">GTP cyclohydrolase 1 type 2 homolog</fullName>
    </recommendedName>
</protein>
<evidence type="ECO:0000256" key="2">
    <source>
        <dbReference type="ARBA" id="ARBA00011643"/>
    </source>
</evidence>
<dbReference type="SUPFAM" id="SSF102705">
    <property type="entry name" value="NIF3 (NGG1p interacting factor 3)-like"/>
    <property type="match status" value="1"/>
</dbReference>
<dbReference type="InterPro" id="IPR036069">
    <property type="entry name" value="DUF34/NIF3_sf"/>
</dbReference>
<evidence type="ECO:0000313" key="7">
    <source>
        <dbReference type="Proteomes" id="UP000541033"/>
    </source>
</evidence>
<dbReference type="FunFam" id="3.40.1390.30:FF:000001">
    <property type="entry name" value="GTP cyclohydrolase 1 type 2"/>
    <property type="match status" value="1"/>
</dbReference>
<feature type="binding site" evidence="5">
    <location>
        <position position="112"/>
    </location>
    <ligand>
        <name>a divalent metal cation</name>
        <dbReference type="ChEBI" id="CHEBI:60240"/>
        <label>1</label>
    </ligand>
</feature>
<gene>
    <name evidence="6" type="ORF">FHX76_000503</name>
</gene>
<dbReference type="PANTHER" id="PTHR13799">
    <property type="entry name" value="NGG1 INTERACTING FACTOR 3"/>
    <property type="match status" value="1"/>
</dbReference>
<evidence type="ECO:0000256" key="5">
    <source>
        <dbReference type="PIRSR" id="PIRSR602678-1"/>
    </source>
</evidence>
<dbReference type="Gene3D" id="3.40.1390.30">
    <property type="entry name" value="NIF3 (NGG1p interacting factor 3)-like"/>
    <property type="match status" value="2"/>
</dbReference>
<dbReference type="GO" id="GO:0046872">
    <property type="term" value="F:metal ion binding"/>
    <property type="evidence" value="ECO:0007669"/>
    <property type="project" value="UniProtKB-KW"/>
</dbReference>
<feature type="binding site" evidence="5">
    <location>
        <position position="246"/>
    </location>
    <ligand>
        <name>a divalent metal cation</name>
        <dbReference type="ChEBI" id="CHEBI:60240"/>
        <label>1</label>
    </ligand>
</feature>
<dbReference type="EMBL" id="JAAMOX010000001">
    <property type="protein sequence ID" value="NIH52635.1"/>
    <property type="molecule type" value="Genomic_DNA"/>
</dbReference>
<sequence>MSVSAPLLPPTVAEVHAVINRLWPEQAAEDWDRVGLVSGDPRRPVQRMLLAVDAVRDTVDEAVSLGADILLTHHPLLLRGVTSIAEDRYKGALLADLIRDNCALIAAHTNADSPADGVSDRIAQLLGLTEVQPLVPSNVSAGDGAGIGRVGVLPEATSLGEFARAVAKVLPATASGIRVSGEFAQPIRSVSLCGGAGDSLLQNPLVLGSDVYVTSDLRHHPASESREQSRAEGGPALIDVSHWASEWLWLDGAAEQLRRQLPGVEVVVSELRTDVWDFTIVQ</sequence>
<keyword evidence="4 5" id="KW-0479">Metal-binding</keyword>
<keyword evidence="7" id="KW-1185">Reference proteome</keyword>
<organism evidence="6 7">
    <name type="scientific">Lysinibacter cavernae</name>
    <dbReference type="NCBI Taxonomy" id="1640652"/>
    <lineage>
        <taxon>Bacteria</taxon>
        <taxon>Bacillati</taxon>
        <taxon>Actinomycetota</taxon>
        <taxon>Actinomycetes</taxon>
        <taxon>Micrococcales</taxon>
        <taxon>Microbacteriaceae</taxon>
        <taxon>Lysinibacter</taxon>
    </lineage>
</organism>
<dbReference type="RefSeq" id="WP_386762177.1">
    <property type="nucleotide sequence ID" value="NZ_JAAMOX010000001.1"/>
</dbReference>
<dbReference type="NCBIfam" id="TIGR00486">
    <property type="entry name" value="YbgI_SA1388"/>
    <property type="match status" value="1"/>
</dbReference>
<feature type="binding site" evidence="5">
    <location>
        <position position="73"/>
    </location>
    <ligand>
        <name>a divalent metal cation</name>
        <dbReference type="ChEBI" id="CHEBI:60240"/>
        <label>1</label>
    </ligand>
</feature>
<dbReference type="PANTHER" id="PTHR13799:SF14">
    <property type="entry name" value="GTP CYCLOHYDROLASE 1 TYPE 2 HOMOLOG"/>
    <property type="match status" value="1"/>
</dbReference>
<comment type="caution">
    <text evidence="6">The sequence shown here is derived from an EMBL/GenBank/DDBJ whole genome shotgun (WGS) entry which is preliminary data.</text>
</comment>
<accession>A0A7X5QZ24</accession>
<proteinExistence type="inferred from homology"/>
<dbReference type="InterPro" id="IPR002678">
    <property type="entry name" value="DUF34/NIF3"/>
</dbReference>
<comment type="subunit">
    <text evidence="2">Homohexamer.</text>
</comment>
<feature type="binding site" evidence="5">
    <location>
        <position position="242"/>
    </location>
    <ligand>
        <name>a divalent metal cation</name>
        <dbReference type="ChEBI" id="CHEBI:60240"/>
        <label>1</label>
    </ligand>
</feature>
<name>A0A7X5QZ24_9MICO</name>
<dbReference type="Proteomes" id="UP000541033">
    <property type="component" value="Unassembled WGS sequence"/>
</dbReference>
<dbReference type="AlphaFoldDB" id="A0A7X5QZ24"/>
<evidence type="ECO:0000256" key="3">
    <source>
        <dbReference type="ARBA" id="ARBA00022112"/>
    </source>
</evidence>
<evidence type="ECO:0000256" key="4">
    <source>
        <dbReference type="ARBA" id="ARBA00022723"/>
    </source>
</evidence>
<evidence type="ECO:0000313" key="6">
    <source>
        <dbReference type="EMBL" id="NIH52635.1"/>
    </source>
</evidence>